<evidence type="ECO:0000259" key="17">
    <source>
        <dbReference type="Pfam" id="PF04324"/>
    </source>
</evidence>
<feature type="domain" description="NADH-rubredoxin oxidoreductase C-terminal" evidence="19">
    <location>
        <begin position="321"/>
        <end position="387"/>
    </location>
</feature>
<keyword evidence="12" id="KW-0408">Iron</keyword>
<protein>
    <submittedName>
        <fullName evidence="20">Nitrite reductase subunit NirD</fullName>
        <ecNumber evidence="20">1.18.1.1</ecNumber>
    </submittedName>
</protein>
<evidence type="ECO:0000313" key="20">
    <source>
        <dbReference type="EMBL" id="STU55458.1"/>
    </source>
</evidence>
<dbReference type="GO" id="GO:0042128">
    <property type="term" value="P:nitrate assimilation"/>
    <property type="evidence" value="ECO:0007669"/>
    <property type="project" value="UniProtKB-KW"/>
</dbReference>
<dbReference type="STRING" id="1218098.GCA_001598715_00029"/>
<dbReference type="InterPro" id="IPR012744">
    <property type="entry name" value="Nitri_red_NirB"/>
</dbReference>
<evidence type="ECO:0000256" key="12">
    <source>
        <dbReference type="ARBA" id="ARBA00023004"/>
    </source>
</evidence>
<dbReference type="NCBIfam" id="TIGR02374">
    <property type="entry name" value="nitri_red_nirB"/>
    <property type="match status" value="1"/>
</dbReference>
<evidence type="ECO:0000256" key="8">
    <source>
        <dbReference type="ARBA" id="ARBA00022714"/>
    </source>
</evidence>
<dbReference type="GO" id="GO:0046872">
    <property type="term" value="F:metal ion binding"/>
    <property type="evidence" value="ECO:0007669"/>
    <property type="project" value="UniProtKB-KW"/>
</dbReference>
<keyword evidence="13" id="KW-0411">Iron-sulfur</keyword>
<evidence type="ECO:0000256" key="16">
    <source>
        <dbReference type="SAM" id="MobiDB-lite"/>
    </source>
</evidence>
<dbReference type="PRINTS" id="PR00411">
    <property type="entry name" value="PNDRDTASEI"/>
</dbReference>
<dbReference type="PRINTS" id="PR00368">
    <property type="entry name" value="FADPNR"/>
</dbReference>
<feature type="region of interest" description="Disordered" evidence="16">
    <location>
        <begin position="496"/>
        <end position="521"/>
    </location>
</feature>
<evidence type="ECO:0000256" key="3">
    <source>
        <dbReference type="ARBA" id="ARBA00001974"/>
    </source>
</evidence>
<evidence type="ECO:0000256" key="9">
    <source>
        <dbReference type="ARBA" id="ARBA00022723"/>
    </source>
</evidence>
<dbReference type="NCBIfam" id="NF011565">
    <property type="entry name" value="PRK14989.1"/>
    <property type="match status" value="1"/>
</dbReference>
<keyword evidence="9" id="KW-0479">Metal-binding</keyword>
<dbReference type="FunFam" id="1.10.10.1100:FF:000002">
    <property type="entry name" value="Nitrite reductase large subunit"/>
    <property type="match status" value="1"/>
</dbReference>
<dbReference type="InterPro" id="IPR041575">
    <property type="entry name" value="Rubredoxin_C"/>
</dbReference>
<comment type="pathway">
    <text evidence="4">Nitrogen metabolism; nitrate reduction (assimilation).</text>
</comment>
<dbReference type="InterPro" id="IPR007419">
    <property type="entry name" value="BFD-like_2Fe2S-bd_dom"/>
</dbReference>
<evidence type="ECO:0000256" key="15">
    <source>
        <dbReference type="ARBA" id="ARBA00034078"/>
    </source>
</evidence>
<dbReference type="GO" id="GO:0015044">
    <property type="term" value="F:rubredoxin-NAD+ reductase activity"/>
    <property type="evidence" value="ECO:0007669"/>
    <property type="project" value="UniProtKB-EC"/>
</dbReference>
<feature type="domain" description="FAD/NAD(P)-binding" evidence="18">
    <location>
        <begin position="5"/>
        <end position="305"/>
    </location>
</feature>
<comment type="cofactor">
    <cofactor evidence="1">
        <name>siroheme</name>
        <dbReference type="ChEBI" id="CHEBI:60052"/>
    </cofactor>
</comment>
<name>A0A377YVY4_KLEPO</name>
<dbReference type="PANTHER" id="PTHR43809">
    <property type="entry name" value="NITRITE REDUCTASE (NADH) LARGE SUBUNIT"/>
    <property type="match status" value="1"/>
</dbReference>
<reference evidence="20 21" key="1">
    <citation type="submission" date="2018-06" db="EMBL/GenBank/DDBJ databases">
        <authorList>
            <consortium name="Pathogen Informatics"/>
            <person name="Doyle S."/>
        </authorList>
    </citation>
    <scope>NUCLEOTIDE SEQUENCE [LARGE SCALE GENOMIC DNA]</scope>
    <source>
        <strain evidence="20 21">NCTC10313</strain>
    </source>
</reference>
<dbReference type="FunFam" id="3.30.390.30:FF:000006">
    <property type="entry name" value="Nitrite reductase large subunit"/>
    <property type="match status" value="1"/>
</dbReference>
<evidence type="ECO:0000259" key="19">
    <source>
        <dbReference type="Pfam" id="PF18267"/>
    </source>
</evidence>
<evidence type="ECO:0000256" key="14">
    <source>
        <dbReference type="ARBA" id="ARBA00023063"/>
    </source>
</evidence>
<dbReference type="Pfam" id="PF18267">
    <property type="entry name" value="Rubredoxin_C"/>
    <property type="match status" value="1"/>
</dbReference>
<dbReference type="EMBL" id="UGLW01000003">
    <property type="protein sequence ID" value="STU55458.1"/>
    <property type="molecule type" value="Genomic_DNA"/>
</dbReference>
<dbReference type="Proteomes" id="UP000254487">
    <property type="component" value="Unassembled WGS sequence"/>
</dbReference>
<comment type="cofactor">
    <cofactor evidence="2">
        <name>[4Fe-4S] cluster</name>
        <dbReference type="ChEBI" id="CHEBI:49883"/>
    </cofactor>
</comment>
<dbReference type="InterPro" id="IPR016156">
    <property type="entry name" value="FAD/NAD-linked_Rdtase_dimer_sf"/>
</dbReference>
<comment type="cofactor">
    <cofactor evidence="15">
        <name>[2Fe-2S] cluster</name>
        <dbReference type="ChEBI" id="CHEBI:190135"/>
    </cofactor>
</comment>
<keyword evidence="14" id="KW-0534">Nitrate assimilation</keyword>
<dbReference type="InterPro" id="IPR023753">
    <property type="entry name" value="FAD/NAD-binding_dom"/>
</dbReference>
<dbReference type="InterPro" id="IPR036188">
    <property type="entry name" value="FAD/NAD-bd_sf"/>
</dbReference>
<evidence type="ECO:0000256" key="5">
    <source>
        <dbReference type="ARBA" id="ARBA00010429"/>
    </source>
</evidence>
<comment type="similarity">
    <text evidence="5">Belongs to the nitrite and sulfite reductase 4Fe-4S domain family.</text>
</comment>
<keyword evidence="6" id="KW-0349">Heme</keyword>
<dbReference type="GO" id="GO:0050660">
    <property type="term" value="F:flavin adenine dinucleotide binding"/>
    <property type="evidence" value="ECO:0007669"/>
    <property type="project" value="InterPro"/>
</dbReference>
<dbReference type="Gene3D" id="3.30.390.30">
    <property type="match status" value="1"/>
</dbReference>
<dbReference type="GO" id="GO:0050661">
    <property type="term" value="F:NADP binding"/>
    <property type="evidence" value="ECO:0007669"/>
    <property type="project" value="InterPro"/>
</dbReference>
<dbReference type="InterPro" id="IPR041854">
    <property type="entry name" value="BFD-like_2Fe2S-bd_dom_sf"/>
</dbReference>
<feature type="compositionally biased region" description="Basic residues" evidence="16">
    <location>
        <begin position="504"/>
        <end position="521"/>
    </location>
</feature>
<dbReference type="SUPFAM" id="SSF51905">
    <property type="entry name" value="FAD/NAD(P)-binding domain"/>
    <property type="match status" value="2"/>
</dbReference>
<evidence type="ECO:0000256" key="10">
    <source>
        <dbReference type="ARBA" id="ARBA00022827"/>
    </source>
</evidence>
<dbReference type="Pfam" id="PF04324">
    <property type="entry name" value="Fer2_BFD"/>
    <property type="match status" value="1"/>
</dbReference>
<dbReference type="Pfam" id="PF07992">
    <property type="entry name" value="Pyr_redox_2"/>
    <property type="match status" value="1"/>
</dbReference>
<dbReference type="Gene3D" id="1.10.10.1100">
    <property type="entry name" value="BFD-like [2Fe-2S]-binding domain"/>
    <property type="match status" value="1"/>
</dbReference>
<keyword evidence="8" id="KW-0001">2Fe-2S</keyword>
<dbReference type="GO" id="GO:0051537">
    <property type="term" value="F:2 iron, 2 sulfur cluster binding"/>
    <property type="evidence" value="ECO:0007669"/>
    <property type="project" value="UniProtKB-KW"/>
</dbReference>
<dbReference type="PANTHER" id="PTHR43809:SF1">
    <property type="entry name" value="NITRITE REDUCTASE (NADH) LARGE SUBUNIT"/>
    <property type="match status" value="1"/>
</dbReference>
<sequence length="521" mass="56231">MSKVRIAIIGNGMVGHRFIEELLDKAPAGQFDITVFCEEPRIAYDRVHLSSYFSHHTAEELSLVREGFYEKHGVKVLVGERAITINRQEKVIHSSAGRTVFYDKLIMATGSYPWIPPIKGAETQDCFVYRTIEDLNAIESCARRSKRGAVVGGGLLGLEAAGALKNLGVETHVIEFAPMLMAEQLDQMGGEQLRRKIESMGVKVHTSKNTKEIVQQGTEARKTMHFADGSELQVDFIVFSTGIRPRDKLATQCELAVAQRGGIMVNDSCQTSDPDIYAIGECASWNNRVYGLVAPGYKMAQVAVDHLLGSENSFTGADLSAKLKLLGVDVGGIGDAHGRTPGARSYVYLDESKEVYKRLIVSADNKTLLGAVLVGDTSDYGNLLQLVLNAIELPENPDSLILPAHAGSGKPSIGVDKLPDSAQICSCFDVSKGDLIAAINKGCHTVAALKAETKAGTGCGGCIPLVTQVLNAELAKQGIEVNNNLCETLRLLSPRAVPPDPRGRHQNLRRAAGKTRSGLRL</sequence>
<dbReference type="AlphaFoldDB" id="A0A377YVY4"/>
<dbReference type="GO" id="GO:0098809">
    <property type="term" value="F:nitrite reductase activity"/>
    <property type="evidence" value="ECO:0007669"/>
    <property type="project" value="InterPro"/>
</dbReference>
<keyword evidence="11 20" id="KW-0560">Oxidoreductase</keyword>
<keyword evidence="7" id="KW-0285">Flavoprotein</keyword>
<dbReference type="Gene3D" id="3.50.50.60">
    <property type="entry name" value="FAD/NAD(P)-binding domain"/>
    <property type="match status" value="2"/>
</dbReference>
<evidence type="ECO:0000256" key="11">
    <source>
        <dbReference type="ARBA" id="ARBA00023002"/>
    </source>
</evidence>
<dbReference type="InterPro" id="IPR052034">
    <property type="entry name" value="NasD-like"/>
</dbReference>
<evidence type="ECO:0000256" key="4">
    <source>
        <dbReference type="ARBA" id="ARBA00005096"/>
    </source>
</evidence>
<evidence type="ECO:0000256" key="7">
    <source>
        <dbReference type="ARBA" id="ARBA00022630"/>
    </source>
</evidence>
<organism evidence="20 21">
    <name type="scientific">Klebsiella pneumoniae subsp. ozaenae</name>
    <dbReference type="NCBI Taxonomy" id="574"/>
    <lineage>
        <taxon>Bacteria</taxon>
        <taxon>Pseudomonadati</taxon>
        <taxon>Pseudomonadota</taxon>
        <taxon>Gammaproteobacteria</taxon>
        <taxon>Enterobacterales</taxon>
        <taxon>Enterobacteriaceae</taxon>
        <taxon>Klebsiella/Raoultella group</taxon>
        <taxon>Klebsiella</taxon>
        <taxon>Klebsiella pneumoniae complex</taxon>
    </lineage>
</organism>
<gene>
    <name evidence="20" type="primary">rubB</name>
    <name evidence="20" type="ORF">NCTC10313_00720</name>
</gene>
<evidence type="ECO:0000256" key="6">
    <source>
        <dbReference type="ARBA" id="ARBA00022617"/>
    </source>
</evidence>
<evidence type="ECO:0000259" key="18">
    <source>
        <dbReference type="Pfam" id="PF07992"/>
    </source>
</evidence>
<evidence type="ECO:0000256" key="13">
    <source>
        <dbReference type="ARBA" id="ARBA00023014"/>
    </source>
</evidence>
<dbReference type="EC" id="1.18.1.1" evidence="20"/>
<accession>A0A377YVY4</accession>
<keyword evidence="10" id="KW-0274">FAD</keyword>
<dbReference type="CDD" id="cd19943">
    <property type="entry name" value="NirB_Fer2_BFD-like_1"/>
    <property type="match status" value="1"/>
</dbReference>
<evidence type="ECO:0000313" key="21">
    <source>
        <dbReference type="Proteomes" id="UP000254487"/>
    </source>
</evidence>
<evidence type="ECO:0000256" key="1">
    <source>
        <dbReference type="ARBA" id="ARBA00001929"/>
    </source>
</evidence>
<proteinExistence type="inferred from homology"/>
<dbReference type="FunFam" id="3.50.50.60:FF:000033">
    <property type="entry name" value="Nitrite reductase [NAD(P)H], large subunit"/>
    <property type="match status" value="1"/>
</dbReference>
<comment type="cofactor">
    <cofactor evidence="3">
        <name>FAD</name>
        <dbReference type="ChEBI" id="CHEBI:57692"/>
    </cofactor>
</comment>
<evidence type="ECO:0000256" key="2">
    <source>
        <dbReference type="ARBA" id="ARBA00001966"/>
    </source>
</evidence>
<feature type="domain" description="BFD-like [2Fe-2S]-binding" evidence="17">
    <location>
        <begin position="424"/>
        <end position="471"/>
    </location>
</feature>